<dbReference type="AlphaFoldDB" id="A0A176VND2"/>
<protein>
    <recommendedName>
        <fullName evidence="2">Methyltransferase FkbM domain-containing protein</fullName>
    </recommendedName>
</protein>
<evidence type="ECO:0000313" key="3">
    <source>
        <dbReference type="EMBL" id="OAE21832.1"/>
    </source>
</evidence>
<comment type="caution">
    <text evidence="3">The sequence shown here is derived from an EMBL/GenBank/DDBJ whole genome shotgun (WGS) entry which is preliminary data.</text>
</comment>
<dbReference type="Proteomes" id="UP000077202">
    <property type="component" value="Unassembled WGS sequence"/>
</dbReference>
<evidence type="ECO:0000313" key="4">
    <source>
        <dbReference type="Proteomes" id="UP000077202"/>
    </source>
</evidence>
<sequence length="456" mass="52539">MNPRLKRNGMRAFLFAPHSAVDSVSPISHLLAQQGGVSGNRGNVQRKGFTENNGGGARHHRRKADRNKISRIHERNGSISVSASQSVGRIPLLAARQLERFLRYESGRSSMALLKRTSPSSFSPLKYISLPSLLIWVMATYIILDLGMHLSTSEDGHVHSQVIKSIKSKISETAAEEEENGSAVMEDGRNADCNSVEAHMDVQEDQPRKPEDPWNQLKWGLPPAECRVKGHLIERLDPLNNYRRGVALGFTTDLDDKTQIEQWFLGTKEDLNKAKRRVFIDLGANEFTTSFLWFMQRYPCDFTEIHAFEADPNLFKFPTGWDEEANWIQEPGWGKVKSRAGFVPSWLLERIHYYNKYAGVVDNVSAVNITRFMKEELKLTPEDTVIVKMDIEGAEWNILYDWVKDPEMPQIIDELFVELHYWHPDNKWDFKRWGRVDATRMLADLRFRGFYAHYWD</sequence>
<dbReference type="Gene3D" id="3.40.50.150">
    <property type="entry name" value="Vaccinia Virus protein VP39"/>
    <property type="match status" value="1"/>
</dbReference>
<dbReference type="PANTHER" id="PTHR32026">
    <property type="entry name" value="METHYLTRANSFERASE-LIKE PROTEIN 24"/>
    <property type="match status" value="1"/>
</dbReference>
<evidence type="ECO:0000256" key="1">
    <source>
        <dbReference type="SAM" id="MobiDB-lite"/>
    </source>
</evidence>
<keyword evidence="4" id="KW-1185">Reference proteome</keyword>
<dbReference type="PANTHER" id="PTHR32026:SF27">
    <property type="entry name" value="METHYLTRANSFERASE FKBM DOMAIN-CONTAINING PROTEIN-RELATED"/>
    <property type="match status" value="1"/>
</dbReference>
<organism evidence="3 4">
    <name type="scientific">Marchantia polymorpha subsp. ruderalis</name>
    <dbReference type="NCBI Taxonomy" id="1480154"/>
    <lineage>
        <taxon>Eukaryota</taxon>
        <taxon>Viridiplantae</taxon>
        <taxon>Streptophyta</taxon>
        <taxon>Embryophyta</taxon>
        <taxon>Marchantiophyta</taxon>
        <taxon>Marchantiopsida</taxon>
        <taxon>Marchantiidae</taxon>
        <taxon>Marchantiales</taxon>
        <taxon>Marchantiaceae</taxon>
        <taxon>Marchantia</taxon>
    </lineage>
</organism>
<dbReference type="SUPFAM" id="SSF53335">
    <property type="entry name" value="S-adenosyl-L-methionine-dependent methyltransferases"/>
    <property type="match status" value="1"/>
</dbReference>
<name>A0A176VND2_MARPO</name>
<gene>
    <name evidence="3" type="ORF">AXG93_138s1030</name>
</gene>
<dbReference type="InterPro" id="IPR029063">
    <property type="entry name" value="SAM-dependent_MTases_sf"/>
</dbReference>
<dbReference type="Pfam" id="PF05050">
    <property type="entry name" value="Methyltransf_21"/>
    <property type="match status" value="1"/>
</dbReference>
<dbReference type="InterPro" id="IPR006342">
    <property type="entry name" value="FkbM_mtfrase"/>
</dbReference>
<accession>A0A176VND2</accession>
<dbReference type="EMBL" id="LVLJ01003336">
    <property type="protein sequence ID" value="OAE21832.1"/>
    <property type="molecule type" value="Genomic_DNA"/>
</dbReference>
<evidence type="ECO:0000259" key="2">
    <source>
        <dbReference type="Pfam" id="PF05050"/>
    </source>
</evidence>
<feature type="domain" description="Methyltransferase FkbM" evidence="2">
    <location>
        <begin position="356"/>
        <end position="433"/>
    </location>
</feature>
<reference evidence="3" key="1">
    <citation type="submission" date="2016-03" db="EMBL/GenBank/DDBJ databases">
        <title>Mechanisms controlling the formation of the plant cell surface in tip-growing cells are functionally conserved among land plants.</title>
        <authorList>
            <person name="Honkanen S."/>
            <person name="Jones V.A."/>
            <person name="Morieri G."/>
            <person name="Champion C."/>
            <person name="Hetherington A.J."/>
            <person name="Kelly S."/>
            <person name="Saint-Marcoux D."/>
            <person name="Proust H."/>
            <person name="Prescott H."/>
            <person name="Dolan L."/>
        </authorList>
    </citation>
    <scope>NUCLEOTIDE SEQUENCE [LARGE SCALE GENOMIC DNA]</scope>
    <source>
        <tissue evidence="3">Whole gametophyte</tissue>
    </source>
</reference>
<feature type="region of interest" description="Disordered" evidence="1">
    <location>
        <begin position="36"/>
        <end position="66"/>
    </location>
</feature>
<dbReference type="InterPro" id="IPR026913">
    <property type="entry name" value="METTL24"/>
</dbReference>
<proteinExistence type="predicted"/>